<dbReference type="OrthoDB" id="342264at2759"/>
<evidence type="ECO:0000256" key="5">
    <source>
        <dbReference type="ARBA" id="ARBA00022499"/>
    </source>
</evidence>
<feature type="region of interest" description="Disordered" evidence="14">
    <location>
        <begin position="438"/>
        <end position="492"/>
    </location>
</feature>
<dbReference type="CDD" id="cd17744">
    <property type="entry name" value="BRCT_MDC1_rpt1"/>
    <property type="match status" value="1"/>
</dbReference>
<evidence type="ECO:0000256" key="12">
    <source>
        <dbReference type="ARBA" id="ARBA00023858"/>
    </source>
</evidence>
<evidence type="ECO:0000256" key="7">
    <source>
        <dbReference type="ARBA" id="ARBA00022763"/>
    </source>
</evidence>
<feature type="compositionally biased region" description="Low complexity" evidence="14">
    <location>
        <begin position="761"/>
        <end position="775"/>
    </location>
</feature>
<dbReference type="GO" id="GO:0006974">
    <property type="term" value="P:DNA damage response"/>
    <property type="evidence" value="ECO:0007669"/>
    <property type="project" value="UniProtKB-KW"/>
</dbReference>
<dbReference type="PANTHER" id="PTHR23196:SF1">
    <property type="entry name" value="PAX-INTERACTING PROTEIN 1"/>
    <property type="match status" value="1"/>
</dbReference>
<dbReference type="Pfam" id="PF16589">
    <property type="entry name" value="BRCT_2"/>
    <property type="match status" value="1"/>
</dbReference>
<evidence type="ECO:0000256" key="10">
    <source>
        <dbReference type="ARBA" id="ARBA00023242"/>
    </source>
</evidence>
<feature type="compositionally biased region" description="Polar residues" evidence="14">
    <location>
        <begin position="561"/>
        <end position="576"/>
    </location>
</feature>
<dbReference type="SUPFAM" id="SSF49879">
    <property type="entry name" value="SMAD/FHA domain"/>
    <property type="match status" value="1"/>
</dbReference>
<keyword evidence="11" id="KW-0131">Cell cycle</keyword>
<dbReference type="GO" id="GO:0005694">
    <property type="term" value="C:chromosome"/>
    <property type="evidence" value="ECO:0007669"/>
    <property type="project" value="UniProtKB-SubCell"/>
</dbReference>
<feature type="compositionally biased region" description="Polar residues" evidence="14">
    <location>
        <begin position="655"/>
        <end position="678"/>
    </location>
</feature>
<dbReference type="Proteomes" id="UP000053097">
    <property type="component" value="Unassembled WGS sequence"/>
</dbReference>
<dbReference type="Pfam" id="PF16770">
    <property type="entry name" value="RTT107_BRCT_5"/>
    <property type="match status" value="1"/>
</dbReference>
<feature type="region of interest" description="Disordered" evidence="14">
    <location>
        <begin position="196"/>
        <end position="217"/>
    </location>
</feature>
<keyword evidence="9" id="KW-0007">Acetylation</keyword>
<dbReference type="Pfam" id="PF00498">
    <property type="entry name" value="FHA"/>
    <property type="match status" value="1"/>
</dbReference>
<evidence type="ECO:0000256" key="11">
    <source>
        <dbReference type="ARBA" id="ARBA00023306"/>
    </source>
</evidence>
<keyword evidence="5" id="KW-1017">Isopeptide bond</keyword>
<dbReference type="EMBL" id="KK107039">
    <property type="protein sequence ID" value="EZA61888.1"/>
    <property type="molecule type" value="Genomic_DNA"/>
</dbReference>
<dbReference type="Gene3D" id="3.40.50.10190">
    <property type="entry name" value="BRCT domain"/>
    <property type="match status" value="2"/>
</dbReference>
<keyword evidence="7" id="KW-0227">DNA damage</keyword>
<dbReference type="InterPro" id="IPR051579">
    <property type="entry name" value="DDR_Transcriptional_Reg"/>
</dbReference>
<dbReference type="InterPro" id="IPR001357">
    <property type="entry name" value="BRCT_dom"/>
</dbReference>
<keyword evidence="10" id="KW-0539">Nucleus</keyword>
<keyword evidence="6" id="KW-0677">Repeat</keyword>
<dbReference type="InterPro" id="IPR000253">
    <property type="entry name" value="FHA_dom"/>
</dbReference>
<keyword evidence="4" id="KW-0158">Chromosome</keyword>
<protein>
    <recommendedName>
        <fullName evidence="3">Mediator of DNA damage checkpoint protein 1</fullName>
    </recommendedName>
    <alternativeName>
        <fullName evidence="13">PAX transactivation activation domain-interacting protein</fullName>
    </alternativeName>
    <alternativeName>
        <fullName evidence="12">PAX-interacting protein 1</fullName>
    </alternativeName>
</protein>
<evidence type="ECO:0000256" key="1">
    <source>
        <dbReference type="ARBA" id="ARBA00004123"/>
    </source>
</evidence>
<evidence type="ECO:0000256" key="9">
    <source>
        <dbReference type="ARBA" id="ARBA00022990"/>
    </source>
</evidence>
<dbReference type="SMART" id="SM00240">
    <property type="entry name" value="FHA"/>
    <property type="match status" value="1"/>
</dbReference>
<reference evidence="17 18" key="1">
    <citation type="journal article" date="2014" name="Curr. Biol.">
        <title>The genome of the clonal raider ant Cerapachys biroi.</title>
        <authorList>
            <person name="Oxley P.R."/>
            <person name="Ji L."/>
            <person name="Fetter-Pruneda I."/>
            <person name="McKenzie S.K."/>
            <person name="Li C."/>
            <person name="Hu H."/>
            <person name="Zhang G."/>
            <person name="Kronauer D.J."/>
        </authorList>
    </citation>
    <scope>NUCLEOTIDE SEQUENCE [LARGE SCALE GENOMIC DNA]</scope>
</reference>
<feature type="compositionally biased region" description="Polar residues" evidence="14">
    <location>
        <begin position="691"/>
        <end position="702"/>
    </location>
</feature>
<dbReference type="PROSITE" id="PS50172">
    <property type="entry name" value="BRCT"/>
    <property type="match status" value="2"/>
</dbReference>
<sequence>MDFAATQIYEDEDFLPTQRFSNALEAEDRVQVGTLSINSTKHQIKRGITKIGRLSSCDIVINDATVSKLHAEIEANARQESTWICDLNSSNKTKLNNSILRPSRSYELKNGSILEFGRVRATYCTYCPTDDTVIPETPAPQKNTAPPRQRIAATIIPNTPDSSLNVSSGEDGSVIFGSQRDDENNVFRRPSLPQRLSTSFDKQNSSCASSVAANDDSQIASTSITDASENQNVSIFDAETQRFEGAHKTACSIHDMETQEFPEGAHVKASAGKTSLNIRDETAGDTATDIQDMETQNVIGEIENKDKRNSNREKASLDDTLERNLNEMFESASNDGIREPQQISTQCLEDILQSSQCNDDLSTNEFIANVKVLTNNTPQAQSTRRSHATSDRSSCKQPSTKANTDNVNNVELDSQDIYFSTLTTKRKRNILKDTPEFEDSVKTISSRQDANSSKQSKRNNEEVDDDNITTRSSRRAKRIPKDETGAVMKVDDESDDDILTRLPAVRISGTLSNPASPSGSSASISSHRSMRTAANEENKKSLKNKSLSKQDVENTEEDENLNQTVGRRATRQNSNRQSDDETHSRIAQKKVDTESTTSKSKTRSITLNRKRSLTEEDVEQTNSKKHKADKAVEERSTISTRGRKKTRTASDRRSPNMSEHSVETNSRGNSPVIGSTRFSADDKKPFKATLEETTLQKNIKSTRTTRRKPNGATVDENSDKTKQASTKVEKTGTSQGKILKVILSPISGRESQEVEMIMRGASSSDSDSAQSDNSALKAKRGRSTRTASAPSLPEAKIPEKKIFKKPVLDSSISSISSISSSEISQNSTESSVALVNPRSSRSKAANIKKEKLGVPQSSTVNDSISPRANRSAENTSSVVSTPSRTRSSASMLNSSTSSAAARHKILFTGITEDYSKMVKALGGNKVEDPARCTILVTDKVRRTYKFLCALARGVPIVSIDWLKESESAQGFLDWEGYVLKDPAAEAKFGFRLRKSLDKAKGKKLLDGYTVVLTSDVAPPPIEELKDMVTSCGGKALLRPPTKWPERAVIVSREEDLMNARKFLARAPKTVTVQSTEFILTGILRQETEFNKYKLT</sequence>
<dbReference type="AlphaFoldDB" id="A0A026X1B9"/>
<feature type="region of interest" description="Disordered" evidence="14">
    <location>
        <begin position="758"/>
        <end position="797"/>
    </location>
</feature>
<dbReference type="CDD" id="cd18432">
    <property type="entry name" value="BRCT_PAXIP1_rpt6_like"/>
    <property type="match status" value="1"/>
</dbReference>
<feature type="region of interest" description="Disordered" evidence="14">
    <location>
        <begin position="508"/>
        <end position="734"/>
    </location>
</feature>
<evidence type="ECO:0000256" key="2">
    <source>
        <dbReference type="ARBA" id="ARBA00004286"/>
    </source>
</evidence>
<accession>A0A026X1B9</accession>
<feature type="domain" description="BRCT" evidence="16">
    <location>
        <begin position="1000"/>
        <end position="1086"/>
    </location>
</feature>
<keyword evidence="18" id="KW-1185">Reference proteome</keyword>
<dbReference type="InterPro" id="IPR036420">
    <property type="entry name" value="BRCT_dom_sf"/>
</dbReference>
<dbReference type="CDD" id="cd00060">
    <property type="entry name" value="FHA"/>
    <property type="match status" value="1"/>
</dbReference>
<dbReference type="InterPro" id="IPR008984">
    <property type="entry name" value="SMAD_FHA_dom_sf"/>
</dbReference>
<feature type="compositionally biased region" description="Low complexity" evidence="14">
    <location>
        <begin position="875"/>
        <end position="895"/>
    </location>
</feature>
<evidence type="ECO:0000259" key="15">
    <source>
        <dbReference type="PROSITE" id="PS50006"/>
    </source>
</evidence>
<dbReference type="SUPFAM" id="SSF52113">
    <property type="entry name" value="BRCT domain"/>
    <property type="match status" value="1"/>
</dbReference>
<dbReference type="GO" id="GO:0005634">
    <property type="term" value="C:nucleus"/>
    <property type="evidence" value="ECO:0007669"/>
    <property type="project" value="UniProtKB-SubCell"/>
</dbReference>
<evidence type="ECO:0000256" key="6">
    <source>
        <dbReference type="ARBA" id="ARBA00022737"/>
    </source>
</evidence>
<feature type="compositionally biased region" description="Low complexity" evidence="14">
    <location>
        <begin position="818"/>
        <end position="831"/>
    </location>
</feature>
<dbReference type="OMA" id="QHAVINI"/>
<dbReference type="PANTHER" id="PTHR23196">
    <property type="entry name" value="PAX TRANSCRIPTION ACTIVATION DOMAIN INTERACTING PROTEIN"/>
    <property type="match status" value="1"/>
</dbReference>
<proteinExistence type="predicted"/>
<keyword evidence="8" id="KW-0832">Ubl conjugation</keyword>
<feature type="compositionally biased region" description="Polar residues" evidence="14">
    <location>
        <begin position="442"/>
        <end position="454"/>
    </location>
</feature>
<dbReference type="Gene3D" id="2.60.200.20">
    <property type="match status" value="1"/>
</dbReference>
<evidence type="ECO:0000256" key="14">
    <source>
        <dbReference type="SAM" id="MobiDB-lite"/>
    </source>
</evidence>
<feature type="region of interest" description="Disordered" evidence="14">
    <location>
        <begin position="818"/>
        <end position="895"/>
    </location>
</feature>
<feature type="compositionally biased region" description="Polar residues" evidence="14">
    <location>
        <begin position="855"/>
        <end position="874"/>
    </location>
</feature>
<evidence type="ECO:0000256" key="4">
    <source>
        <dbReference type="ARBA" id="ARBA00022454"/>
    </source>
</evidence>
<evidence type="ECO:0000256" key="13">
    <source>
        <dbReference type="ARBA" id="ARBA00030146"/>
    </source>
</evidence>
<evidence type="ECO:0000313" key="17">
    <source>
        <dbReference type="EMBL" id="EZA61888.1"/>
    </source>
</evidence>
<dbReference type="SMART" id="SM00292">
    <property type="entry name" value="BRCT"/>
    <property type="match status" value="2"/>
</dbReference>
<evidence type="ECO:0000313" key="18">
    <source>
        <dbReference type="Proteomes" id="UP000053097"/>
    </source>
</evidence>
<comment type="subcellular location">
    <subcellularLocation>
        <location evidence="2">Chromosome</location>
    </subcellularLocation>
    <subcellularLocation>
        <location evidence="1">Nucleus</location>
    </subcellularLocation>
</comment>
<feature type="compositionally biased region" description="Polar residues" evidence="14">
    <location>
        <begin position="395"/>
        <end position="408"/>
    </location>
</feature>
<feature type="domain" description="FHA" evidence="15">
    <location>
        <begin position="49"/>
        <end position="100"/>
    </location>
</feature>
<feature type="domain" description="BRCT" evidence="16">
    <location>
        <begin position="902"/>
        <end position="979"/>
    </location>
</feature>
<organism evidence="17 18">
    <name type="scientific">Ooceraea biroi</name>
    <name type="common">Clonal raider ant</name>
    <name type="synonym">Cerapachys biroi</name>
    <dbReference type="NCBI Taxonomy" id="2015173"/>
    <lineage>
        <taxon>Eukaryota</taxon>
        <taxon>Metazoa</taxon>
        <taxon>Ecdysozoa</taxon>
        <taxon>Arthropoda</taxon>
        <taxon>Hexapoda</taxon>
        <taxon>Insecta</taxon>
        <taxon>Pterygota</taxon>
        <taxon>Neoptera</taxon>
        <taxon>Endopterygota</taxon>
        <taxon>Hymenoptera</taxon>
        <taxon>Apocrita</taxon>
        <taxon>Aculeata</taxon>
        <taxon>Formicoidea</taxon>
        <taxon>Formicidae</taxon>
        <taxon>Dorylinae</taxon>
        <taxon>Ooceraea</taxon>
    </lineage>
</organism>
<dbReference type="STRING" id="2015173.A0A026X1B9"/>
<name>A0A026X1B9_OOCBI</name>
<feature type="compositionally biased region" description="Low complexity" evidence="14">
    <location>
        <begin position="512"/>
        <end position="527"/>
    </location>
</feature>
<feature type="region of interest" description="Disordered" evidence="14">
    <location>
        <begin position="377"/>
        <end position="408"/>
    </location>
</feature>
<evidence type="ECO:0000256" key="8">
    <source>
        <dbReference type="ARBA" id="ARBA00022843"/>
    </source>
</evidence>
<gene>
    <name evidence="17" type="ORF">X777_04699</name>
</gene>
<evidence type="ECO:0000256" key="3">
    <source>
        <dbReference type="ARBA" id="ARBA00015014"/>
    </source>
</evidence>
<evidence type="ECO:0000259" key="16">
    <source>
        <dbReference type="PROSITE" id="PS50172"/>
    </source>
</evidence>
<dbReference type="PROSITE" id="PS50006">
    <property type="entry name" value="FHA_DOMAIN"/>
    <property type="match status" value="1"/>
</dbReference>
<feature type="compositionally biased region" description="Basic and acidic residues" evidence="14">
    <location>
        <begin position="577"/>
        <end position="593"/>
    </location>
</feature>
<feature type="compositionally biased region" description="Basic and acidic residues" evidence="14">
    <location>
        <begin position="717"/>
        <end position="730"/>
    </location>
</feature>